<keyword evidence="2" id="KW-1133">Transmembrane helix</keyword>
<gene>
    <name evidence="4" type="ORF">SAMN05216266_11866</name>
</gene>
<evidence type="ECO:0000313" key="5">
    <source>
        <dbReference type="Proteomes" id="UP000243799"/>
    </source>
</evidence>
<evidence type="ECO:0000313" key="4">
    <source>
        <dbReference type="EMBL" id="SFB54696.1"/>
    </source>
</evidence>
<dbReference type="Proteomes" id="UP000243799">
    <property type="component" value="Unassembled WGS sequence"/>
</dbReference>
<accession>A0A1I1BYA8</accession>
<dbReference type="SUPFAM" id="SSF53474">
    <property type="entry name" value="alpha/beta-Hydrolases"/>
    <property type="match status" value="1"/>
</dbReference>
<dbReference type="PANTHER" id="PTHR48081">
    <property type="entry name" value="AB HYDROLASE SUPERFAMILY PROTEIN C4A8.06C"/>
    <property type="match status" value="1"/>
</dbReference>
<dbReference type="InterPro" id="IPR029058">
    <property type="entry name" value="AB_hydrolase_fold"/>
</dbReference>
<feature type="transmembrane region" description="Helical" evidence="2">
    <location>
        <begin position="40"/>
        <end position="59"/>
    </location>
</feature>
<dbReference type="GO" id="GO:0016787">
    <property type="term" value="F:hydrolase activity"/>
    <property type="evidence" value="ECO:0007669"/>
    <property type="project" value="UniProtKB-KW"/>
</dbReference>
<keyword evidence="1 4" id="KW-0378">Hydrolase</keyword>
<feature type="domain" description="Alpha/beta hydrolase fold-3" evidence="3">
    <location>
        <begin position="1"/>
        <end position="66"/>
    </location>
</feature>
<dbReference type="EMBL" id="FOKG01000018">
    <property type="protein sequence ID" value="SFB54696.1"/>
    <property type="molecule type" value="Genomic_DNA"/>
</dbReference>
<evidence type="ECO:0000256" key="2">
    <source>
        <dbReference type="SAM" id="Phobius"/>
    </source>
</evidence>
<name>A0A1I1BYA8_9PSEU</name>
<dbReference type="InterPro" id="IPR050300">
    <property type="entry name" value="GDXG_lipolytic_enzyme"/>
</dbReference>
<dbReference type="Pfam" id="PF07859">
    <property type="entry name" value="Abhydrolase_3"/>
    <property type="match status" value="1"/>
</dbReference>
<sequence length="88" mass="9479">MSVDYRLAPEHPWPAAPDDCETAALWLLEQAGTRFGTTRLAIGGFSAGATLAMAVLLRLRDRGLADAFGGAALHVRSERSDPRRSADR</sequence>
<dbReference type="Gene3D" id="3.40.50.1820">
    <property type="entry name" value="alpha/beta hydrolase"/>
    <property type="match status" value="1"/>
</dbReference>
<protein>
    <submittedName>
        <fullName evidence="4">Alpha/beta hydrolase fold</fullName>
    </submittedName>
</protein>
<evidence type="ECO:0000256" key="1">
    <source>
        <dbReference type="ARBA" id="ARBA00022801"/>
    </source>
</evidence>
<dbReference type="InterPro" id="IPR013094">
    <property type="entry name" value="AB_hydrolase_3"/>
</dbReference>
<dbReference type="PANTHER" id="PTHR48081:SF8">
    <property type="entry name" value="ALPHA_BETA HYDROLASE FOLD-3 DOMAIN-CONTAINING PROTEIN-RELATED"/>
    <property type="match status" value="1"/>
</dbReference>
<evidence type="ECO:0000259" key="3">
    <source>
        <dbReference type="Pfam" id="PF07859"/>
    </source>
</evidence>
<reference evidence="5" key="1">
    <citation type="submission" date="2016-10" db="EMBL/GenBank/DDBJ databases">
        <authorList>
            <person name="Varghese N."/>
            <person name="Submissions S."/>
        </authorList>
    </citation>
    <scope>NUCLEOTIDE SEQUENCE [LARGE SCALE GENOMIC DNA]</scope>
    <source>
        <strain evidence="5">CGMCC 4.3568</strain>
    </source>
</reference>
<keyword evidence="2" id="KW-0472">Membrane</keyword>
<keyword evidence="5" id="KW-1185">Reference proteome</keyword>
<proteinExistence type="predicted"/>
<keyword evidence="2" id="KW-0812">Transmembrane</keyword>
<dbReference type="AlphaFoldDB" id="A0A1I1BYA8"/>
<organism evidence="4 5">
    <name type="scientific">Amycolatopsis marina</name>
    <dbReference type="NCBI Taxonomy" id="490629"/>
    <lineage>
        <taxon>Bacteria</taxon>
        <taxon>Bacillati</taxon>
        <taxon>Actinomycetota</taxon>
        <taxon>Actinomycetes</taxon>
        <taxon>Pseudonocardiales</taxon>
        <taxon>Pseudonocardiaceae</taxon>
        <taxon>Amycolatopsis</taxon>
    </lineage>
</organism>
<dbReference type="STRING" id="490629.SAMN05216266_11866"/>